<proteinExistence type="predicted"/>
<evidence type="ECO:0000256" key="1">
    <source>
        <dbReference type="SAM" id="Coils"/>
    </source>
</evidence>
<accession>A0A2K3DWB9</accession>
<dbReference type="PaxDb" id="3055-EDP00088"/>
<keyword evidence="3" id="KW-1185">Reference proteome</keyword>
<dbReference type="OMA" id="RESYNLM"/>
<keyword evidence="1" id="KW-0175">Coiled coil</keyword>
<dbReference type="RefSeq" id="XP_042925814.1">
    <property type="nucleotide sequence ID" value="XM_043060685.1"/>
</dbReference>
<feature type="coiled-coil region" evidence="1">
    <location>
        <begin position="327"/>
        <end position="397"/>
    </location>
</feature>
<reference evidence="2 3" key="1">
    <citation type="journal article" date="2007" name="Science">
        <title>The Chlamydomonas genome reveals the evolution of key animal and plant functions.</title>
        <authorList>
            <person name="Merchant S.S."/>
            <person name="Prochnik S.E."/>
            <person name="Vallon O."/>
            <person name="Harris E.H."/>
            <person name="Karpowicz S.J."/>
            <person name="Witman G.B."/>
            <person name="Terry A."/>
            <person name="Salamov A."/>
            <person name="Fritz-Laylin L.K."/>
            <person name="Marechal-Drouard L."/>
            <person name="Marshall W.F."/>
            <person name="Qu L.H."/>
            <person name="Nelson D.R."/>
            <person name="Sanderfoot A.A."/>
            <person name="Spalding M.H."/>
            <person name="Kapitonov V.V."/>
            <person name="Ren Q."/>
            <person name="Ferris P."/>
            <person name="Lindquist E."/>
            <person name="Shapiro H."/>
            <person name="Lucas S.M."/>
            <person name="Grimwood J."/>
            <person name="Schmutz J."/>
            <person name="Cardol P."/>
            <person name="Cerutti H."/>
            <person name="Chanfreau G."/>
            <person name="Chen C.L."/>
            <person name="Cognat V."/>
            <person name="Croft M.T."/>
            <person name="Dent R."/>
            <person name="Dutcher S."/>
            <person name="Fernandez E."/>
            <person name="Fukuzawa H."/>
            <person name="Gonzalez-Ballester D."/>
            <person name="Gonzalez-Halphen D."/>
            <person name="Hallmann A."/>
            <person name="Hanikenne M."/>
            <person name="Hippler M."/>
            <person name="Inwood W."/>
            <person name="Jabbari K."/>
            <person name="Kalanon M."/>
            <person name="Kuras R."/>
            <person name="Lefebvre P.A."/>
            <person name="Lemaire S.D."/>
            <person name="Lobanov A.V."/>
            <person name="Lohr M."/>
            <person name="Manuell A."/>
            <person name="Meier I."/>
            <person name="Mets L."/>
            <person name="Mittag M."/>
            <person name="Mittelmeier T."/>
            <person name="Moroney J.V."/>
            <person name="Moseley J."/>
            <person name="Napoli C."/>
            <person name="Nedelcu A.M."/>
            <person name="Niyogi K."/>
            <person name="Novoselov S.V."/>
            <person name="Paulsen I.T."/>
            <person name="Pazour G."/>
            <person name="Purton S."/>
            <person name="Ral J.P."/>
            <person name="Riano-Pachon D.M."/>
            <person name="Riekhof W."/>
            <person name="Rymarquis L."/>
            <person name="Schroda M."/>
            <person name="Stern D."/>
            <person name="Umen J."/>
            <person name="Willows R."/>
            <person name="Wilson N."/>
            <person name="Zimmer S.L."/>
            <person name="Allmer J."/>
            <person name="Balk J."/>
            <person name="Bisova K."/>
            <person name="Chen C.J."/>
            <person name="Elias M."/>
            <person name="Gendler K."/>
            <person name="Hauser C."/>
            <person name="Lamb M.R."/>
            <person name="Ledford H."/>
            <person name="Long J.C."/>
            <person name="Minagawa J."/>
            <person name="Page M.D."/>
            <person name="Pan J."/>
            <person name="Pootakham W."/>
            <person name="Roje S."/>
            <person name="Rose A."/>
            <person name="Stahlberg E."/>
            <person name="Terauchi A.M."/>
            <person name="Yang P."/>
            <person name="Ball S."/>
            <person name="Bowler C."/>
            <person name="Dieckmann C.L."/>
            <person name="Gladyshev V.N."/>
            <person name="Green P."/>
            <person name="Jorgensen R."/>
            <person name="Mayfield S."/>
            <person name="Mueller-Roeber B."/>
            <person name="Rajamani S."/>
            <person name="Sayre R.T."/>
            <person name="Brokstein P."/>
            <person name="Dubchak I."/>
            <person name="Goodstein D."/>
            <person name="Hornick L."/>
            <person name="Huang Y.W."/>
            <person name="Jhaveri J."/>
            <person name="Luo Y."/>
            <person name="Martinez D."/>
            <person name="Ngau W.C."/>
            <person name="Otillar B."/>
            <person name="Poliakov A."/>
            <person name="Porter A."/>
            <person name="Szajkowski L."/>
            <person name="Werner G."/>
            <person name="Zhou K."/>
            <person name="Grigoriev I.V."/>
            <person name="Rokhsar D.S."/>
            <person name="Grossman A.R."/>
        </authorList>
    </citation>
    <scope>NUCLEOTIDE SEQUENCE [LARGE SCALE GENOMIC DNA]</scope>
    <source>
        <strain evidence="3">CC-503</strain>
    </source>
</reference>
<dbReference type="OrthoDB" id="557428at2759"/>
<dbReference type="KEGG" id="cre:CHLRE_03g160150v5"/>
<dbReference type="Gramene" id="PNW84830">
    <property type="protein sequence ID" value="PNW84830"/>
    <property type="gene ID" value="CHLRE_03g160150v5"/>
</dbReference>
<dbReference type="STRING" id="3055.A0A2K3DWB9"/>
<dbReference type="GeneID" id="5722994"/>
<evidence type="ECO:0000313" key="3">
    <source>
        <dbReference type="Proteomes" id="UP000006906"/>
    </source>
</evidence>
<evidence type="ECO:0000313" key="2">
    <source>
        <dbReference type="EMBL" id="PNW84830.1"/>
    </source>
</evidence>
<dbReference type="Proteomes" id="UP000006906">
    <property type="component" value="Chromosome 3"/>
</dbReference>
<dbReference type="AlphaFoldDB" id="A0A2K3DWB9"/>
<organism evidence="2 3">
    <name type="scientific">Chlamydomonas reinhardtii</name>
    <name type="common">Chlamydomonas smithii</name>
    <dbReference type="NCBI Taxonomy" id="3055"/>
    <lineage>
        <taxon>Eukaryota</taxon>
        <taxon>Viridiplantae</taxon>
        <taxon>Chlorophyta</taxon>
        <taxon>core chlorophytes</taxon>
        <taxon>Chlorophyceae</taxon>
        <taxon>CS clade</taxon>
        <taxon>Chlamydomonadales</taxon>
        <taxon>Chlamydomonadaceae</taxon>
        <taxon>Chlamydomonas</taxon>
    </lineage>
</organism>
<sequence length="409" mass="43658">MTEATFTKIYVETATVTLSEINALNFVSNELPTGISQLLPEALPTSTVKDHMLAFDCVLRPGTTEASLYIQVWEILKNLLALQVGSGGSDEGKVCLATAGAVLHNTLTDESDDSEVDDEEDWAEKQTVLAEATLTGPQVTGRSEFVLVRAPAQRPLPIWSGLEMVGHPDGLTPLLVGTVKVAVHFWDQIWQPLSLALELLKKSPAQPRSVWVFLTDMRTWDFVRVDRLPCSGGVGGAAASAAAAPATESTGATAAGPRFALKRFKSVRTYIDQANSGYLQLLAVLHHIIYPGEQHADLQDRIVRSSAALESRAKSWVNKAQELQRPAEMLNMLKARVEAAKAEAEAAEARAEAAKAEAAKAEAEAAKAEAEAAKARAEAANARAAKAEAELAAMKAQGGRAGARTSIEN</sequence>
<dbReference type="ExpressionAtlas" id="A0A2K3DWB9">
    <property type="expression patterns" value="baseline"/>
</dbReference>
<gene>
    <name evidence="2" type="ORF">CHLRE_03g160150v5</name>
</gene>
<protein>
    <submittedName>
        <fullName evidence="2">Uncharacterized protein</fullName>
    </submittedName>
</protein>
<dbReference type="EMBL" id="CM008964">
    <property type="protein sequence ID" value="PNW84830.1"/>
    <property type="molecule type" value="Genomic_DNA"/>
</dbReference>
<name>A0A2K3DWB9_CHLRE</name>
<dbReference type="InParanoid" id="A0A2K3DWB9"/>